<organism evidence="3 4">
    <name type="scientific">Serratia phage Eta</name>
    <dbReference type="NCBI Taxonomy" id="1282995"/>
    <lineage>
        <taxon>Viruses</taxon>
        <taxon>Duplodnaviria</taxon>
        <taxon>Heunggongvirae</taxon>
        <taxon>Uroviricota</taxon>
        <taxon>Caudoviricetes</taxon>
        <taxon>Sarkviridae</taxon>
        <taxon>Seretavirus</taxon>
        <taxon>Seretavirus eta</taxon>
    </lineage>
</organism>
<feature type="domain" description="Tail spike TSP1/Gp66 N-terminal" evidence="2">
    <location>
        <begin position="71"/>
        <end position="127"/>
    </location>
</feature>
<evidence type="ECO:0000313" key="4">
    <source>
        <dbReference type="Proteomes" id="UP000014420"/>
    </source>
</evidence>
<dbReference type="InterPro" id="IPR040775">
    <property type="entry name" value="Tail_spike_N"/>
</dbReference>
<dbReference type="GO" id="GO:0044423">
    <property type="term" value="C:virion component"/>
    <property type="evidence" value="ECO:0007669"/>
    <property type="project" value="UniProtKB-KW"/>
</dbReference>
<dbReference type="KEGG" id="vg:15957295"/>
<dbReference type="EMBL" id="KC460990">
    <property type="protein sequence ID" value="AGN89515.1"/>
    <property type="molecule type" value="Genomic_DNA"/>
</dbReference>
<dbReference type="InterPro" id="IPR012334">
    <property type="entry name" value="Pectin_lyas_fold"/>
</dbReference>
<dbReference type="SUPFAM" id="SSF51126">
    <property type="entry name" value="Pectin lyase-like"/>
    <property type="match status" value="2"/>
</dbReference>
<dbReference type="InterPro" id="IPR039448">
    <property type="entry name" value="Beta_helix"/>
</dbReference>
<name>R9VYM3_9CAUD</name>
<protein>
    <submittedName>
        <fullName evidence="3">Putative tailspike protein</fullName>
    </submittedName>
</protein>
<sequence length="724" mass="75414">MSSGCGDVLSLEDLKTAKKHQLFEAEVITGRSGGVATGAFIDIATNQATGQVQKTMPAVLRDIGFAPASFDFNTGGTISDRNVAVLWPLPGGDGDWYVWEGALPKIIPAASTPDSTGGVAAGAWKAVNSNALRDQLSVVSPEMFGAIGNGIADDTIAWQAMDSYVSARATASHIITIIASRKYRVTAQLNGWSYVNLLGGGTLIYDGADQLNSTVLTYNSKTKFNISNINITRNFNDPFALRSKGAYGLTLASCSDFSVVGCDIYMHTDALSVMDSDRFKIESNRTHELGEEGIAVRRSRNWSVINNDVYHHNGDGILIKTGNVSSYAGSICDNRVYDGIQSAGTAGGNRGGGITGNDEVIGGGATESFNRLIVERNHCYNVSYGIAFTNIVDLSMSNNMVNNIDRFGIIIDTALFNNPNKNPVKRISVSNNHVSGTVQAGLLFTGTADISVSQVTISNNIVDTCGTSTAAGYPAIGASFASVTGNKVTNCKIGLQVEGCATTGNVITDSTYTSSAPASVWVKIIGGGSFNGNSLSDSKFGHIRFSSISGLTFTGNTITTASSFACLYFDSVSSGSTCIFRANNYVSAFTNVSVFNIGAVPAVPALVGDELIVSSPPAGGIRRLVCVTAGNPGVYVPVEWNIISAVSSSSSPTINAGASLRITGTAAGVASNSACVGAKFNQDPQGVDMVASVTGAGTVTFILTNNTGSSKTFSNLVMTAYCHS</sequence>
<evidence type="ECO:0000259" key="2">
    <source>
        <dbReference type="Pfam" id="PF18668"/>
    </source>
</evidence>
<gene>
    <name evidence="3" type="ORF">Eta_0069</name>
</gene>
<keyword evidence="4" id="KW-1185">Reference proteome</keyword>
<dbReference type="GO" id="GO:0019058">
    <property type="term" value="P:viral life cycle"/>
    <property type="evidence" value="ECO:0007669"/>
    <property type="project" value="UniProtKB-ARBA"/>
</dbReference>
<proteinExistence type="predicted"/>
<dbReference type="InterPro" id="IPR011050">
    <property type="entry name" value="Pectin_lyase_fold/virulence"/>
</dbReference>
<evidence type="ECO:0000313" key="3">
    <source>
        <dbReference type="EMBL" id="AGN89515.1"/>
    </source>
</evidence>
<dbReference type="GeneID" id="15957295"/>
<dbReference type="Pfam" id="PF13229">
    <property type="entry name" value="Beta_helix"/>
    <property type="match status" value="1"/>
</dbReference>
<dbReference type="InterPro" id="IPR006626">
    <property type="entry name" value="PbH1"/>
</dbReference>
<accession>R9VYM3</accession>
<dbReference type="Pfam" id="PF18668">
    <property type="entry name" value="Tail_spike_N"/>
    <property type="match status" value="1"/>
</dbReference>
<evidence type="ECO:0000259" key="1">
    <source>
        <dbReference type="Pfam" id="PF13229"/>
    </source>
</evidence>
<dbReference type="Proteomes" id="UP000014420">
    <property type="component" value="Segment"/>
</dbReference>
<dbReference type="OrthoDB" id="303at10239"/>
<feature type="domain" description="Right handed beta helix" evidence="1">
    <location>
        <begin position="215"/>
        <end position="341"/>
    </location>
</feature>
<dbReference type="Gene3D" id="2.160.20.10">
    <property type="entry name" value="Single-stranded right-handed beta-helix, Pectin lyase-like"/>
    <property type="match status" value="1"/>
</dbReference>
<dbReference type="GO" id="GO:0051701">
    <property type="term" value="P:biological process involved in interaction with host"/>
    <property type="evidence" value="ECO:0007669"/>
    <property type="project" value="UniProtKB-ARBA"/>
</dbReference>
<dbReference type="RefSeq" id="YP_008130362.1">
    <property type="nucleotide sequence ID" value="NC_021563.1"/>
</dbReference>
<dbReference type="Gene3D" id="2.10.10.80">
    <property type="match status" value="1"/>
</dbReference>
<dbReference type="SMART" id="SM00710">
    <property type="entry name" value="PbH1"/>
    <property type="match status" value="8"/>
</dbReference>
<reference evidence="3 4" key="1">
    <citation type="journal article" date="2014" name="Virol. J.">
        <title>The genome and proteome of Serratia bacteriophage ? which forms unstable lysogens.</title>
        <authorList>
            <person name="Denyes J.M."/>
            <person name="Krell P.J."/>
            <person name="Manderville R.A."/>
            <person name="Ackermann H.W."/>
            <person name="She Y.M."/>
            <person name="Kropinski A.M."/>
        </authorList>
    </citation>
    <scope>NUCLEOTIDE SEQUENCE [LARGE SCALE GENOMIC DNA]</scope>
</reference>